<dbReference type="Gene3D" id="3.30.450.20">
    <property type="entry name" value="PAS domain"/>
    <property type="match status" value="1"/>
</dbReference>
<evidence type="ECO:0000313" key="3">
    <source>
        <dbReference type="Proteomes" id="UP000242999"/>
    </source>
</evidence>
<gene>
    <name evidence="2" type="ORF">SAMN05421831_101266</name>
</gene>
<dbReference type="EMBL" id="FNYH01000001">
    <property type="protein sequence ID" value="SEI39754.1"/>
    <property type="molecule type" value="Genomic_DNA"/>
</dbReference>
<keyword evidence="3" id="KW-1185">Reference proteome</keyword>
<dbReference type="STRING" id="64971.SAMN05421831_101266"/>
<dbReference type="InterPro" id="IPR035965">
    <property type="entry name" value="PAS-like_dom_sf"/>
</dbReference>
<dbReference type="AlphaFoldDB" id="A0A1H6QFN5"/>
<dbReference type="InterPro" id="IPR013655">
    <property type="entry name" value="PAS_fold_3"/>
</dbReference>
<dbReference type="CDD" id="cd00130">
    <property type="entry name" value="PAS"/>
    <property type="match status" value="1"/>
</dbReference>
<dbReference type="Pfam" id="PF08447">
    <property type="entry name" value="PAS_3"/>
    <property type="match status" value="1"/>
</dbReference>
<reference evidence="3" key="1">
    <citation type="submission" date="2016-10" db="EMBL/GenBank/DDBJ databases">
        <authorList>
            <person name="Varghese N."/>
            <person name="Submissions S."/>
        </authorList>
    </citation>
    <scope>NUCLEOTIDE SEQUENCE [LARGE SCALE GENOMIC DNA]</scope>
    <source>
        <strain evidence="3">DSM 7165</strain>
    </source>
</reference>
<accession>A0A1H6QFN5</accession>
<dbReference type="InterPro" id="IPR000014">
    <property type="entry name" value="PAS"/>
</dbReference>
<protein>
    <submittedName>
        <fullName evidence="2">Aerotaxis receptor</fullName>
    </submittedName>
</protein>
<feature type="domain" description="PAS" evidence="1">
    <location>
        <begin position="29"/>
        <end position="64"/>
    </location>
</feature>
<organism evidence="2 3">
    <name type="scientific">Allopseudospirillum japonicum</name>
    <dbReference type="NCBI Taxonomy" id="64971"/>
    <lineage>
        <taxon>Bacteria</taxon>
        <taxon>Pseudomonadati</taxon>
        <taxon>Pseudomonadota</taxon>
        <taxon>Gammaproteobacteria</taxon>
        <taxon>Oceanospirillales</taxon>
        <taxon>Oceanospirillaceae</taxon>
        <taxon>Allopseudospirillum</taxon>
    </lineage>
</organism>
<dbReference type="SUPFAM" id="SSF55785">
    <property type="entry name" value="PYP-like sensor domain (PAS domain)"/>
    <property type="match status" value="1"/>
</dbReference>
<dbReference type="OrthoDB" id="5675566at2"/>
<sequence length="182" mass="21260">MPHFVHGRSQPREHQVYLPKDELIISKTDTKGCITYANRTFMRICGFAEHELLGRPHNLIRHQDMPRGAFRLMWQTLKQQSEFFAFVKNRTAAHDYYWVFANITPDFDNQGQLKGYFSVRRQANPQALNLIIPLYQQMCVLEQQNDKAHAPDASIRWLTQKIVDTGYSDYTQFVLALQGELA</sequence>
<name>A0A1H6QFN5_9GAMM</name>
<evidence type="ECO:0000313" key="2">
    <source>
        <dbReference type="EMBL" id="SEI39754.1"/>
    </source>
</evidence>
<dbReference type="NCBIfam" id="TIGR00229">
    <property type="entry name" value="sensory_box"/>
    <property type="match status" value="1"/>
</dbReference>
<dbReference type="Proteomes" id="UP000242999">
    <property type="component" value="Unassembled WGS sequence"/>
</dbReference>
<keyword evidence="2" id="KW-0675">Receptor</keyword>
<evidence type="ECO:0000259" key="1">
    <source>
        <dbReference type="PROSITE" id="PS50112"/>
    </source>
</evidence>
<proteinExistence type="predicted"/>
<dbReference type="PROSITE" id="PS50112">
    <property type="entry name" value="PAS"/>
    <property type="match status" value="1"/>
</dbReference>
<dbReference type="RefSeq" id="WP_093308147.1">
    <property type="nucleotide sequence ID" value="NZ_FNYH01000001.1"/>
</dbReference>